<dbReference type="Proteomes" id="UP001370348">
    <property type="component" value="Chromosome"/>
</dbReference>
<sequence length="284" mass="31258">MPRHFESIRERLLNPQRVALQEAMAAVRGLRDPAAVWAALASHGVIPASWLDDPRRHFRLARRSRVKARCTRRLNEHSTCTPSSVGTYPDCAEDAVAIASDAQGVEAAEALAREAMIRLEPWSRDPQPRGSDVVWQLVTASADASVPGDAMFLAFDVYATIVAHAERHGFAPSAAPRGILTARGRSWVAWYAAQGCAAWQALVDQRARIGDFDRAPFRASARRYSYPLQPVALGERLSGQRFADRDNPFEPLFDVHALGYAMAAMSHDAIALRAPRADRRGHSS</sequence>
<evidence type="ECO:0000313" key="1">
    <source>
        <dbReference type="EMBL" id="WXB18480.1"/>
    </source>
</evidence>
<protein>
    <submittedName>
        <fullName evidence="1">Uncharacterized protein</fullName>
    </submittedName>
</protein>
<accession>A0ABZ2M7K1</accession>
<keyword evidence="2" id="KW-1185">Reference proteome</keyword>
<name>A0ABZ2M7K1_9BACT</name>
<dbReference type="RefSeq" id="WP_394828110.1">
    <property type="nucleotide sequence ID" value="NZ_CP089984.1"/>
</dbReference>
<evidence type="ECO:0000313" key="2">
    <source>
        <dbReference type="Proteomes" id="UP001370348"/>
    </source>
</evidence>
<gene>
    <name evidence="1" type="ORF">LZC94_14710</name>
</gene>
<proteinExistence type="predicted"/>
<reference evidence="1 2" key="1">
    <citation type="submission" date="2021-12" db="EMBL/GenBank/DDBJ databases">
        <title>Discovery of the Pendulisporaceae a myxobacterial family with distinct sporulation behavior and unique specialized metabolism.</title>
        <authorList>
            <person name="Garcia R."/>
            <person name="Popoff A."/>
            <person name="Bader C.D."/>
            <person name="Loehr J."/>
            <person name="Walesch S."/>
            <person name="Walt C."/>
            <person name="Boldt J."/>
            <person name="Bunk B."/>
            <person name="Haeckl F.J.F.P.J."/>
            <person name="Gunesch A.P."/>
            <person name="Birkelbach J."/>
            <person name="Nuebel U."/>
            <person name="Pietschmann T."/>
            <person name="Bach T."/>
            <person name="Mueller R."/>
        </authorList>
    </citation>
    <scope>NUCLEOTIDE SEQUENCE [LARGE SCALE GENOMIC DNA]</scope>
    <source>
        <strain evidence="1 2">MSr11954</strain>
    </source>
</reference>
<dbReference type="EMBL" id="CP089984">
    <property type="protein sequence ID" value="WXB18480.1"/>
    <property type="molecule type" value="Genomic_DNA"/>
</dbReference>
<organism evidence="1 2">
    <name type="scientific">Pendulispora albinea</name>
    <dbReference type="NCBI Taxonomy" id="2741071"/>
    <lineage>
        <taxon>Bacteria</taxon>
        <taxon>Pseudomonadati</taxon>
        <taxon>Myxococcota</taxon>
        <taxon>Myxococcia</taxon>
        <taxon>Myxococcales</taxon>
        <taxon>Sorangiineae</taxon>
        <taxon>Pendulisporaceae</taxon>
        <taxon>Pendulispora</taxon>
    </lineage>
</organism>